<comment type="caution">
    <text evidence="2">The sequence shown here is derived from an EMBL/GenBank/DDBJ whole genome shotgun (WGS) entry which is preliminary data.</text>
</comment>
<protein>
    <submittedName>
        <fullName evidence="2">Uncharacterized protein</fullName>
    </submittedName>
</protein>
<reference evidence="2 3" key="1">
    <citation type="submission" date="2019-12" db="EMBL/GenBank/DDBJ databases">
        <title>Chitinophaga sp. strain ysch24 (GDMCC 1.1355), whole genome shotgun sequence.</title>
        <authorList>
            <person name="Zhang X."/>
        </authorList>
    </citation>
    <scope>NUCLEOTIDE SEQUENCE [LARGE SCALE GENOMIC DNA]</scope>
    <source>
        <strain evidence="3">ysch24</strain>
    </source>
</reference>
<name>A0A7K1U8J2_9BACT</name>
<accession>A0A7K1U8J2</accession>
<evidence type="ECO:0000313" key="2">
    <source>
        <dbReference type="EMBL" id="MVT10315.1"/>
    </source>
</evidence>
<evidence type="ECO:0000256" key="1">
    <source>
        <dbReference type="SAM" id="SignalP"/>
    </source>
</evidence>
<keyword evidence="3" id="KW-1185">Reference proteome</keyword>
<sequence>MYNVRLNCSLILLCTLILGACSENNAVLRKSIQALDSKMFPEGKYVIIPNQGCEGCISHAEAFVKKHITEQDNIRYIFTKIQSVKLLKIKLGSDVISNSKIFLDTANTIEYPDKKNDIYPMIVTVHGQKITTINYQSPSDDGLAGLLSK</sequence>
<dbReference type="PROSITE" id="PS51257">
    <property type="entry name" value="PROKAR_LIPOPROTEIN"/>
    <property type="match status" value="1"/>
</dbReference>
<organism evidence="2 3">
    <name type="scientific">Chitinophaga tropicalis</name>
    <dbReference type="NCBI Taxonomy" id="2683588"/>
    <lineage>
        <taxon>Bacteria</taxon>
        <taxon>Pseudomonadati</taxon>
        <taxon>Bacteroidota</taxon>
        <taxon>Chitinophagia</taxon>
        <taxon>Chitinophagales</taxon>
        <taxon>Chitinophagaceae</taxon>
        <taxon>Chitinophaga</taxon>
    </lineage>
</organism>
<dbReference type="EMBL" id="WRXN01000008">
    <property type="protein sequence ID" value="MVT10315.1"/>
    <property type="molecule type" value="Genomic_DNA"/>
</dbReference>
<proteinExistence type="predicted"/>
<evidence type="ECO:0000313" key="3">
    <source>
        <dbReference type="Proteomes" id="UP000461730"/>
    </source>
</evidence>
<feature type="signal peptide" evidence="1">
    <location>
        <begin position="1"/>
        <end position="25"/>
    </location>
</feature>
<keyword evidence="1" id="KW-0732">Signal</keyword>
<dbReference type="Proteomes" id="UP000461730">
    <property type="component" value="Unassembled WGS sequence"/>
</dbReference>
<gene>
    <name evidence="2" type="ORF">GO493_18730</name>
</gene>
<feature type="chain" id="PRO_5029720241" evidence="1">
    <location>
        <begin position="26"/>
        <end position="149"/>
    </location>
</feature>
<dbReference type="RefSeq" id="WP_157307762.1">
    <property type="nucleotide sequence ID" value="NZ_WRXN01000008.1"/>
</dbReference>
<dbReference type="AlphaFoldDB" id="A0A7K1U8J2"/>